<evidence type="ECO:0000256" key="7">
    <source>
        <dbReference type="SAM" id="MobiDB-lite"/>
    </source>
</evidence>
<evidence type="ECO:0000259" key="8">
    <source>
        <dbReference type="SMART" id="SM00530"/>
    </source>
</evidence>
<evidence type="ECO:0000256" key="4">
    <source>
        <dbReference type="ARBA" id="ARBA00023125"/>
    </source>
</evidence>
<evidence type="ECO:0000256" key="3">
    <source>
        <dbReference type="ARBA" id="ARBA00023015"/>
    </source>
</evidence>
<dbReference type="CDD" id="cd00093">
    <property type="entry name" value="HTH_XRE"/>
    <property type="match status" value="1"/>
</dbReference>
<organism evidence="9">
    <name type="scientific">Pyricularia oryzae (strain Y34)</name>
    <name type="common">Rice blast fungus</name>
    <name type="synonym">Magnaporthe oryzae</name>
    <dbReference type="NCBI Taxonomy" id="1143189"/>
    <lineage>
        <taxon>Eukaryota</taxon>
        <taxon>Fungi</taxon>
        <taxon>Dikarya</taxon>
        <taxon>Ascomycota</taxon>
        <taxon>Pezizomycotina</taxon>
        <taxon>Sordariomycetes</taxon>
        <taxon>Sordariomycetidae</taxon>
        <taxon>Magnaporthales</taxon>
        <taxon>Pyriculariaceae</taxon>
        <taxon>Pyricularia</taxon>
    </lineage>
</organism>
<name>A0AA97NVM7_PYRO3</name>
<accession>A0AA97NVM7</accession>
<dbReference type="SUPFAM" id="SSF47413">
    <property type="entry name" value="lambda repressor-like DNA-binding domains"/>
    <property type="match status" value="1"/>
</dbReference>
<comment type="similarity">
    <text evidence="1">Belongs to the MBF1 family.</text>
</comment>
<keyword evidence="5" id="KW-0804">Transcription</keyword>
<proteinExistence type="inferred from homology"/>
<keyword evidence="3" id="KW-0805">Transcription regulation</keyword>
<comment type="function">
    <text evidence="6">Transcriptional coactivator that stimulates GCN4-dependent transcriptional activity by bridging the DNA-binding region of GCN4 and TBP (SPT15), thereby recruiting TBP to GCN4-bound promoters. Involved in induction of the ribosome quality control (RQC) pathway; a pathway that degrades nascent peptide chains during problematic translation. Required to prevent stalled ribosomes from frameshifting.</text>
</comment>
<evidence type="ECO:0000256" key="5">
    <source>
        <dbReference type="ARBA" id="ARBA00023163"/>
    </source>
</evidence>
<keyword evidence="4" id="KW-0238">DNA-binding</keyword>
<evidence type="ECO:0000256" key="6">
    <source>
        <dbReference type="ARBA" id="ARBA00035107"/>
    </source>
</evidence>
<feature type="region of interest" description="Disordered" evidence="7">
    <location>
        <begin position="1"/>
        <end position="34"/>
    </location>
</feature>
<dbReference type="Gene3D" id="1.10.260.40">
    <property type="entry name" value="lambda repressor-like DNA-binding domains"/>
    <property type="match status" value="1"/>
</dbReference>
<dbReference type="InterPro" id="IPR013729">
    <property type="entry name" value="MBF1_N"/>
</dbReference>
<evidence type="ECO:0000256" key="1">
    <source>
        <dbReference type="ARBA" id="ARBA00009802"/>
    </source>
</evidence>
<dbReference type="InterPro" id="IPR001387">
    <property type="entry name" value="Cro/C1-type_HTH"/>
</dbReference>
<dbReference type="Proteomes" id="UP000011086">
    <property type="component" value="Unassembled WGS sequence"/>
</dbReference>
<protein>
    <recommendedName>
        <fullName evidence="2">Multiprotein-bridging factor 1</fullName>
    </recommendedName>
</protein>
<feature type="domain" description="HTH cro/C1-type" evidence="8">
    <location>
        <begin position="125"/>
        <end position="181"/>
    </location>
</feature>
<dbReference type="InterPro" id="IPR010982">
    <property type="entry name" value="Lambda_DNA-bd_dom_sf"/>
</dbReference>
<evidence type="ECO:0000313" key="9">
    <source>
        <dbReference type="EMBL" id="ELQ37191.1"/>
    </source>
</evidence>
<dbReference type="GO" id="GO:0003677">
    <property type="term" value="F:DNA binding"/>
    <property type="evidence" value="ECO:0007669"/>
    <property type="project" value="UniProtKB-KW"/>
</dbReference>
<feature type="region of interest" description="Disordered" evidence="7">
    <location>
        <begin position="74"/>
        <end position="103"/>
    </location>
</feature>
<dbReference type="PANTHER" id="PTHR10245:SF15">
    <property type="entry name" value="ENDOTHELIAL DIFFERENTIATION-RELATED FACTOR 1"/>
    <property type="match status" value="1"/>
</dbReference>
<dbReference type="AlphaFoldDB" id="A0AA97NVM7"/>
<evidence type="ECO:0000256" key="2">
    <source>
        <dbReference type="ARBA" id="ARBA00014317"/>
    </source>
</evidence>
<dbReference type="Pfam" id="PF08523">
    <property type="entry name" value="MBF1"/>
    <property type="match status" value="1"/>
</dbReference>
<feature type="compositionally biased region" description="Polar residues" evidence="7">
    <location>
        <begin position="89"/>
        <end position="102"/>
    </location>
</feature>
<dbReference type="PANTHER" id="PTHR10245">
    <property type="entry name" value="ENDOTHELIAL DIFFERENTIATION-RELATED FACTOR 1 MULTIPROTEIN BRIDGING FACTOR 1"/>
    <property type="match status" value="1"/>
</dbReference>
<dbReference type="EMBL" id="JH793413">
    <property type="protein sequence ID" value="ELQ37191.1"/>
    <property type="molecule type" value="Genomic_DNA"/>
</dbReference>
<sequence length="198" mass="21480">MAAARTYAAPRLPSKRNVASRKPRGASSVDNKPHIITMADDWDTVTKIGSRVGGGGGGGPRLTTIKNKSQLNAAQRAGGVVGTEKKYGTANSSRTEAGSGQFLTKVDRSDDIVKPKTGDKELGKYIMQQREAKKLGNRVDFGKKIGINKDDLARIENGEVPITQDQVNRIERGLEMYIRGVKKGEPKVKTFKRAGDKK</sequence>
<dbReference type="GO" id="GO:0005634">
    <property type="term" value="C:nucleus"/>
    <property type="evidence" value="ECO:0007669"/>
    <property type="project" value="TreeGrafter"/>
</dbReference>
<reference evidence="9" key="1">
    <citation type="journal article" date="2012" name="PLoS Genet.">
        <title>Comparative analysis of the genomes of two field isolates of the rice blast fungus Magnaporthe oryzae.</title>
        <authorList>
            <person name="Xue M."/>
            <person name="Yang J."/>
            <person name="Li Z."/>
            <person name="Hu S."/>
            <person name="Yao N."/>
            <person name="Dean R.A."/>
            <person name="Zhao W."/>
            <person name="Shen M."/>
            <person name="Zhang H."/>
            <person name="Li C."/>
            <person name="Liu L."/>
            <person name="Cao L."/>
            <person name="Xu X."/>
            <person name="Xing Y."/>
            <person name="Hsiang T."/>
            <person name="Zhang Z."/>
            <person name="Xu J.R."/>
            <person name="Peng Y.L."/>
        </authorList>
    </citation>
    <scope>NUCLEOTIDE SEQUENCE</scope>
    <source>
        <strain evidence="9">Y34</strain>
    </source>
</reference>
<dbReference type="SMART" id="SM00530">
    <property type="entry name" value="HTH_XRE"/>
    <property type="match status" value="1"/>
</dbReference>
<gene>
    <name evidence="9" type="ORF">OOU_Y34scaffold00610g28</name>
</gene>